<dbReference type="AlphaFoldDB" id="E6SDT8"/>
<evidence type="ECO:0000313" key="2">
    <source>
        <dbReference type="EMBL" id="ADU49769.1"/>
    </source>
</evidence>
<feature type="transmembrane region" description="Helical" evidence="1">
    <location>
        <begin position="320"/>
        <end position="339"/>
    </location>
</feature>
<keyword evidence="1" id="KW-1133">Transmembrane helix</keyword>
<evidence type="ECO:0000256" key="1">
    <source>
        <dbReference type="SAM" id="Phobius"/>
    </source>
</evidence>
<feature type="transmembrane region" description="Helical" evidence="1">
    <location>
        <begin position="222"/>
        <end position="238"/>
    </location>
</feature>
<feature type="transmembrane region" description="Helical" evidence="1">
    <location>
        <begin position="162"/>
        <end position="187"/>
    </location>
</feature>
<keyword evidence="1" id="KW-0472">Membrane</keyword>
<feature type="transmembrane region" description="Helical" evidence="1">
    <location>
        <begin position="243"/>
        <end position="263"/>
    </location>
</feature>
<feature type="transmembrane region" description="Helical" evidence="1">
    <location>
        <begin position="104"/>
        <end position="124"/>
    </location>
</feature>
<proteinExistence type="predicted"/>
<name>E6SDT8_INTC7</name>
<dbReference type="KEGG" id="ica:Intca_3286"/>
<keyword evidence="1" id="KW-0812">Transmembrane</keyword>
<protein>
    <submittedName>
        <fullName evidence="2">Uncharacterized protein</fullName>
    </submittedName>
</protein>
<evidence type="ECO:0000313" key="3">
    <source>
        <dbReference type="Proteomes" id="UP000008914"/>
    </source>
</evidence>
<sequence>MLRHLRSSPRWLAWLLLGAGVAGLLLPWLLAPIIGDERYHYVAAPTRMDGSLLNVFMWTINDIGPRMAHGRIAPVGVFAQQVGYLLGMQLAFATGIPLALAHGIIKAVLLLSIVASFALLLGVVRRRDGERLDRGLRRRTLLVFTALLVLGVTATSPVRNGWTAYIVLCIGGVALLLVAGAVSAWALRLSTRTGAPGRLGTALVLFVLGATIMLSYEMHWAAVPFAIVLLAFTDTSAWKHRIILIVSISAGWLTAFVWTRLLLANASGVNYSGTRLDLGGPVLRTATLQVLNAIPGSGVRNATRTVGEGLPVPAPFQGAGWLWGLLTALGFALLLARPRTRTTEPTAPDRVTLMVLGAGLIASAGAVALVTSVSAQSHDIVSSFGDTYRGTAWIWACLAGAGATALVGITGGRRTTGLVIVTPVALAAILVGVLVWPTTVSAIQTIRAVDQYALWETAQAQLVSGASEPMAEARRCELAAQARTWAKGAYFGKFLPFHEEAFARQWQRPWCPSDVAGTR</sequence>
<reference evidence="2 3" key="1">
    <citation type="journal article" date="2010" name="Stand. Genomic Sci.">
        <title>Complete genome sequence of Intrasporangium calvum type strain (7 KIP).</title>
        <authorList>
            <person name="Del Rio T.G."/>
            <person name="Chertkov O."/>
            <person name="Yasawong M."/>
            <person name="Lucas S."/>
            <person name="Deshpande S."/>
            <person name="Cheng J.F."/>
            <person name="Detter C."/>
            <person name="Tapia R."/>
            <person name="Han C."/>
            <person name="Goodwin L."/>
            <person name="Pitluck S."/>
            <person name="Liolios K."/>
            <person name="Ivanova N."/>
            <person name="Mavromatis K."/>
            <person name="Pati A."/>
            <person name="Chen A."/>
            <person name="Palaniappan K."/>
            <person name="Land M."/>
            <person name="Hauser L."/>
            <person name="Chang Y.J."/>
            <person name="Jeffries C.D."/>
            <person name="Rohde M."/>
            <person name="Pukall R."/>
            <person name="Sikorski J."/>
            <person name="Goker M."/>
            <person name="Woyke T."/>
            <person name="Bristow J."/>
            <person name="Eisen J.A."/>
            <person name="Markowitz V."/>
            <person name="Hugenholtz P."/>
            <person name="Kyrpides N.C."/>
            <person name="Klenk H.P."/>
            <person name="Lapidus A."/>
        </authorList>
    </citation>
    <scope>NUCLEOTIDE SEQUENCE [LARGE SCALE GENOMIC DNA]</scope>
    <source>
        <strain evidence="3">ATCC 23552 / DSM 43043 / JCM 3097 / NBRC 12989 / 7 KIP</strain>
    </source>
</reference>
<feature type="transmembrane region" description="Helical" evidence="1">
    <location>
        <begin position="418"/>
        <end position="437"/>
    </location>
</feature>
<organism evidence="2 3">
    <name type="scientific">Intrasporangium calvum (strain ATCC 23552 / DSM 43043 / JCM 3097 / NBRC 12989 / NCIMB 10167 / NRRL B-3866 / 7 KIP)</name>
    <dbReference type="NCBI Taxonomy" id="710696"/>
    <lineage>
        <taxon>Bacteria</taxon>
        <taxon>Bacillati</taxon>
        <taxon>Actinomycetota</taxon>
        <taxon>Actinomycetes</taxon>
        <taxon>Micrococcales</taxon>
        <taxon>Intrasporangiaceae</taxon>
        <taxon>Intrasporangium</taxon>
    </lineage>
</organism>
<feature type="transmembrane region" description="Helical" evidence="1">
    <location>
        <begin position="392"/>
        <end position="411"/>
    </location>
</feature>
<feature type="transmembrane region" description="Helical" evidence="1">
    <location>
        <begin position="136"/>
        <end position="156"/>
    </location>
</feature>
<dbReference type="STRING" id="710696.Intca_3286"/>
<accession>E6SDT8</accession>
<feature type="transmembrane region" description="Helical" evidence="1">
    <location>
        <begin position="12"/>
        <end position="34"/>
    </location>
</feature>
<dbReference type="OrthoDB" id="4875668at2"/>
<dbReference type="HOGENOM" id="CLU_505061_0_0_11"/>
<keyword evidence="3" id="KW-1185">Reference proteome</keyword>
<feature type="transmembrane region" description="Helical" evidence="1">
    <location>
        <begin position="351"/>
        <end position="372"/>
    </location>
</feature>
<dbReference type="Proteomes" id="UP000008914">
    <property type="component" value="Chromosome"/>
</dbReference>
<gene>
    <name evidence="2" type="ordered locus">Intca_3286</name>
</gene>
<dbReference type="EMBL" id="CP002343">
    <property type="protein sequence ID" value="ADU49769.1"/>
    <property type="molecule type" value="Genomic_DNA"/>
</dbReference>
<feature type="transmembrane region" description="Helical" evidence="1">
    <location>
        <begin position="199"/>
        <end position="216"/>
    </location>
</feature>
<dbReference type="RefSeq" id="WP_013494081.1">
    <property type="nucleotide sequence ID" value="NC_014830.1"/>
</dbReference>